<dbReference type="PANTHER" id="PTHR33395:SF22">
    <property type="entry name" value="REVERSE TRANSCRIPTASE DOMAIN-CONTAINING PROTEIN"/>
    <property type="match status" value="1"/>
</dbReference>
<dbReference type="SUPFAM" id="SSF56219">
    <property type="entry name" value="DNase I-like"/>
    <property type="match status" value="1"/>
</dbReference>
<dbReference type="PANTHER" id="PTHR33395">
    <property type="entry name" value="TRANSCRIPTASE, PUTATIVE-RELATED-RELATED"/>
    <property type="match status" value="1"/>
</dbReference>
<dbReference type="GO" id="GO:0003964">
    <property type="term" value="F:RNA-directed DNA polymerase activity"/>
    <property type="evidence" value="ECO:0007669"/>
    <property type="project" value="UniProtKB-KW"/>
</dbReference>
<evidence type="ECO:0000313" key="1">
    <source>
        <dbReference type="EMBL" id="RWR99923.1"/>
    </source>
</evidence>
<dbReference type="AlphaFoldDB" id="A0A443QA86"/>
<keyword evidence="1" id="KW-0548">Nucleotidyltransferase</keyword>
<dbReference type="InterPro" id="IPR036691">
    <property type="entry name" value="Endo/exonu/phosph_ase_sf"/>
</dbReference>
<accession>A0A443QA86</accession>
<dbReference type="Proteomes" id="UP000285301">
    <property type="component" value="Unassembled WGS sequence"/>
</dbReference>
<dbReference type="STRING" id="1965070.A0A443QA86"/>
<proteinExistence type="predicted"/>
<sequence length="443" mass="51976">FSTKLIPDDELNLKSLKQLIMSFIEINEYVKSVMISFKENSNFEFDEVIYNVDLEYLSIKVKQMNTKPFVVTVIYNPQQSELFLDNFQSLLDMTSLYEHLILGDMNYDLLKPGDIKKILRLTKDKGFVQLINEPTRITYTTESLIDHIYTNRNDMISTSGVIKLDISDHFAVFVCRKKPKPSTNPTIMEIKNWNKLDKNILYEKLRKIDFCDLYSSENYNSNAFATELTERLSNFFHSQLKITKIRVRNEQKPGWLTSEIISLIQKRNNLYRAYLNSNKEKCSRNEKLHQEYKELRNFIVDKIKKSKKEFLSKKIETNLNCPKKVWKSLKEIIPTKKSNNVCIDKIDLNAFNKHFSKSEINCENEMIDIYNDEDGFKFQIIDEKDIIESLSQISNSNCVGPDGLTREMINFALPIILPHITALFNLIIDSNTYPEIWKVARLK</sequence>
<keyword evidence="1" id="KW-0695">RNA-directed DNA polymerase</keyword>
<dbReference type="OrthoDB" id="6509517at2759"/>
<comment type="caution">
    <text evidence="1">The sequence shown here is derived from an EMBL/GenBank/DDBJ whole genome shotgun (WGS) entry which is preliminary data.</text>
</comment>
<evidence type="ECO:0000313" key="2">
    <source>
        <dbReference type="Proteomes" id="UP000285301"/>
    </source>
</evidence>
<gene>
    <name evidence="1" type="ORF">B4U79_18731</name>
</gene>
<dbReference type="Gene3D" id="3.60.10.10">
    <property type="entry name" value="Endonuclease/exonuclease/phosphatase"/>
    <property type="match status" value="1"/>
</dbReference>
<feature type="non-terminal residue" evidence="1">
    <location>
        <position position="443"/>
    </location>
</feature>
<reference evidence="1 2" key="1">
    <citation type="journal article" date="2018" name="Gigascience">
        <title>Genomes of trombidid mites reveal novel predicted allergens and laterally-transferred genes associated with secondary metabolism.</title>
        <authorList>
            <person name="Dong X."/>
            <person name="Chaisiri K."/>
            <person name="Xia D."/>
            <person name="Armstrong S.D."/>
            <person name="Fang Y."/>
            <person name="Donnelly M.J."/>
            <person name="Kadowaki T."/>
            <person name="McGarry J.W."/>
            <person name="Darby A.C."/>
            <person name="Makepeace B.L."/>
        </authorList>
    </citation>
    <scope>NUCLEOTIDE SEQUENCE [LARGE SCALE GENOMIC DNA]</scope>
    <source>
        <strain evidence="1">UoL-WK</strain>
    </source>
</reference>
<protein>
    <submittedName>
        <fullName evidence="1">RNA-directed DNA polymerase from mobile element jockey-like protein</fullName>
    </submittedName>
</protein>
<organism evidence="1 2">
    <name type="scientific">Dinothrombium tinctorium</name>
    <dbReference type="NCBI Taxonomy" id="1965070"/>
    <lineage>
        <taxon>Eukaryota</taxon>
        <taxon>Metazoa</taxon>
        <taxon>Ecdysozoa</taxon>
        <taxon>Arthropoda</taxon>
        <taxon>Chelicerata</taxon>
        <taxon>Arachnida</taxon>
        <taxon>Acari</taxon>
        <taxon>Acariformes</taxon>
        <taxon>Trombidiformes</taxon>
        <taxon>Prostigmata</taxon>
        <taxon>Anystina</taxon>
        <taxon>Parasitengona</taxon>
        <taxon>Trombidioidea</taxon>
        <taxon>Trombidiidae</taxon>
        <taxon>Dinothrombium</taxon>
    </lineage>
</organism>
<dbReference type="EMBL" id="NCKU01013049">
    <property type="protein sequence ID" value="RWR99923.1"/>
    <property type="molecule type" value="Genomic_DNA"/>
</dbReference>
<feature type="non-terminal residue" evidence="1">
    <location>
        <position position="1"/>
    </location>
</feature>
<keyword evidence="2" id="KW-1185">Reference proteome</keyword>
<name>A0A443QA86_9ACAR</name>
<keyword evidence="1" id="KW-0808">Transferase</keyword>